<accession>A0A0E0LST7</accession>
<evidence type="ECO:0000313" key="2">
    <source>
        <dbReference type="EnsemblPlants" id="OPUNC08G07150.1"/>
    </source>
</evidence>
<reference evidence="2" key="2">
    <citation type="submission" date="2018-05" db="EMBL/GenBank/DDBJ databases">
        <title>OpunRS2 (Oryza punctata Reference Sequence Version 2).</title>
        <authorList>
            <person name="Zhang J."/>
            <person name="Kudrna D."/>
            <person name="Lee S."/>
            <person name="Talag J."/>
            <person name="Welchert J."/>
            <person name="Wing R.A."/>
        </authorList>
    </citation>
    <scope>NUCLEOTIDE SEQUENCE [LARGE SCALE GENOMIC DNA]</scope>
</reference>
<name>A0A0E0LST7_ORYPU</name>
<dbReference type="EnsemblPlants" id="OPUNC08G07150.1">
    <property type="protein sequence ID" value="OPUNC08G07150.1"/>
    <property type="gene ID" value="OPUNC08G07150"/>
</dbReference>
<proteinExistence type="predicted"/>
<evidence type="ECO:0000313" key="3">
    <source>
        <dbReference type="Proteomes" id="UP000026962"/>
    </source>
</evidence>
<evidence type="ECO:0000256" key="1">
    <source>
        <dbReference type="SAM" id="MobiDB-lite"/>
    </source>
</evidence>
<feature type="region of interest" description="Disordered" evidence="1">
    <location>
        <begin position="26"/>
        <end position="47"/>
    </location>
</feature>
<dbReference type="Gramene" id="OPUNC08G07150.1">
    <property type="protein sequence ID" value="OPUNC08G07150.1"/>
    <property type="gene ID" value="OPUNC08G07150"/>
</dbReference>
<organism evidence="2">
    <name type="scientific">Oryza punctata</name>
    <name type="common">Red rice</name>
    <dbReference type="NCBI Taxonomy" id="4537"/>
    <lineage>
        <taxon>Eukaryota</taxon>
        <taxon>Viridiplantae</taxon>
        <taxon>Streptophyta</taxon>
        <taxon>Embryophyta</taxon>
        <taxon>Tracheophyta</taxon>
        <taxon>Spermatophyta</taxon>
        <taxon>Magnoliopsida</taxon>
        <taxon>Liliopsida</taxon>
        <taxon>Poales</taxon>
        <taxon>Poaceae</taxon>
        <taxon>BOP clade</taxon>
        <taxon>Oryzoideae</taxon>
        <taxon>Oryzeae</taxon>
        <taxon>Oryzinae</taxon>
        <taxon>Oryza</taxon>
    </lineage>
</organism>
<dbReference type="HOGENOM" id="CLU_1380122_0_0_1"/>
<sequence length="240" mass="26081">METEEDQHGTLLRRVLTRAARAVARVSATTAPSPSSPAPAAPRLSRTPSLLDCMDDDGESSSFFYTPASSPVVGAEVVDHYPRRMQQPSLIPSPAVAAAADIDRRAAEFIEKFRRNVSLELRYCAVHSPLMTPVKPPMSPDTYFKLSRVHHGAVAGDSPSPAAYVRKMSSLMPSRRSDMSIKWPTAGTGRPTVEALIDVPSQGVFSQCHLAPFIIDGNRQSTAGRHQPSLLPFITYPRSS</sequence>
<dbReference type="AlphaFoldDB" id="A0A0E0LST7"/>
<reference evidence="2" key="1">
    <citation type="submission" date="2015-04" db="UniProtKB">
        <authorList>
            <consortium name="EnsemblPlants"/>
        </authorList>
    </citation>
    <scope>IDENTIFICATION</scope>
</reference>
<dbReference type="eggNOG" id="ENOG502R73B">
    <property type="taxonomic scope" value="Eukaryota"/>
</dbReference>
<dbReference type="OMA" id="FKISGAH"/>
<keyword evidence="3" id="KW-1185">Reference proteome</keyword>
<dbReference type="Proteomes" id="UP000026962">
    <property type="component" value="Chromosome 8"/>
</dbReference>
<protein>
    <submittedName>
        <fullName evidence="2">Uncharacterized protein</fullName>
    </submittedName>
</protein>